<dbReference type="EMBL" id="LWQU01000136">
    <property type="protein sequence ID" value="OAN50716.1"/>
    <property type="molecule type" value="Genomic_DNA"/>
</dbReference>
<keyword evidence="6 8" id="KW-0460">Magnesium</keyword>
<sequence length="131" mass="14175">MRPMMRIVDTSAWIECLIGSPVGTALTSQLPGRGDWLVPTIVQLELAKWLTREVGEDKADQVIAFTETCVVIDLDTTIALSAADLCARHRLATADAIIYASALAHGADLLTCDQHFDGLPGVRYVSKIAPR</sequence>
<dbReference type="GO" id="GO:0090729">
    <property type="term" value="F:toxin activity"/>
    <property type="evidence" value="ECO:0007669"/>
    <property type="project" value="UniProtKB-KW"/>
</dbReference>
<feature type="binding site" evidence="8">
    <location>
        <position position="95"/>
    </location>
    <ligand>
        <name>Mg(2+)</name>
        <dbReference type="ChEBI" id="CHEBI:18420"/>
    </ligand>
</feature>
<dbReference type="GO" id="GO:0016787">
    <property type="term" value="F:hydrolase activity"/>
    <property type="evidence" value="ECO:0007669"/>
    <property type="project" value="UniProtKB-KW"/>
</dbReference>
<evidence type="ECO:0000256" key="6">
    <source>
        <dbReference type="ARBA" id="ARBA00022842"/>
    </source>
</evidence>
<dbReference type="Proteomes" id="UP000078543">
    <property type="component" value="Unassembled WGS sequence"/>
</dbReference>
<comment type="function">
    <text evidence="8">Toxic component of a toxin-antitoxin (TA) system. An RNase.</text>
</comment>
<dbReference type="RefSeq" id="WP_068500115.1">
    <property type="nucleotide sequence ID" value="NZ_LWQU01000136.1"/>
</dbReference>
<dbReference type="PANTHER" id="PTHR33653">
    <property type="entry name" value="RIBONUCLEASE VAPC2"/>
    <property type="match status" value="1"/>
</dbReference>
<dbReference type="PANTHER" id="PTHR33653:SF1">
    <property type="entry name" value="RIBONUCLEASE VAPC2"/>
    <property type="match status" value="1"/>
</dbReference>
<dbReference type="GO" id="GO:0004540">
    <property type="term" value="F:RNA nuclease activity"/>
    <property type="evidence" value="ECO:0007669"/>
    <property type="project" value="InterPro"/>
</dbReference>
<feature type="binding site" evidence="8">
    <location>
        <position position="9"/>
    </location>
    <ligand>
        <name>Mg(2+)</name>
        <dbReference type="ChEBI" id="CHEBI:18420"/>
    </ligand>
</feature>
<accession>A0A178MPS7</accession>
<keyword evidence="5 8" id="KW-0378">Hydrolase</keyword>
<evidence type="ECO:0000313" key="11">
    <source>
        <dbReference type="Proteomes" id="UP000078543"/>
    </source>
</evidence>
<organism evidence="10 11">
    <name type="scientific">Magnetospirillum moscoviense</name>
    <dbReference type="NCBI Taxonomy" id="1437059"/>
    <lineage>
        <taxon>Bacteria</taxon>
        <taxon>Pseudomonadati</taxon>
        <taxon>Pseudomonadota</taxon>
        <taxon>Alphaproteobacteria</taxon>
        <taxon>Rhodospirillales</taxon>
        <taxon>Rhodospirillaceae</taxon>
        <taxon>Magnetospirillum</taxon>
    </lineage>
</organism>
<evidence type="ECO:0000256" key="7">
    <source>
        <dbReference type="ARBA" id="ARBA00038093"/>
    </source>
</evidence>
<keyword evidence="11" id="KW-1185">Reference proteome</keyword>
<gene>
    <name evidence="8" type="primary">vapC</name>
    <name evidence="10" type="ORF">A6A05_11980</name>
</gene>
<dbReference type="HAMAP" id="MF_00265">
    <property type="entry name" value="VapC_Nob1"/>
    <property type="match status" value="1"/>
</dbReference>
<dbReference type="InterPro" id="IPR002716">
    <property type="entry name" value="PIN_dom"/>
</dbReference>
<dbReference type="GO" id="GO:0000287">
    <property type="term" value="F:magnesium ion binding"/>
    <property type="evidence" value="ECO:0007669"/>
    <property type="project" value="UniProtKB-UniRule"/>
</dbReference>
<evidence type="ECO:0000259" key="9">
    <source>
        <dbReference type="Pfam" id="PF01850"/>
    </source>
</evidence>
<dbReference type="AlphaFoldDB" id="A0A178MPS7"/>
<evidence type="ECO:0000256" key="4">
    <source>
        <dbReference type="ARBA" id="ARBA00022723"/>
    </source>
</evidence>
<dbReference type="SUPFAM" id="SSF88723">
    <property type="entry name" value="PIN domain-like"/>
    <property type="match status" value="1"/>
</dbReference>
<evidence type="ECO:0000256" key="1">
    <source>
        <dbReference type="ARBA" id="ARBA00001946"/>
    </source>
</evidence>
<dbReference type="InterPro" id="IPR022907">
    <property type="entry name" value="VapC_family"/>
</dbReference>
<keyword evidence="8" id="KW-0800">Toxin</keyword>
<comment type="cofactor">
    <cofactor evidence="1 8">
        <name>Mg(2+)</name>
        <dbReference type="ChEBI" id="CHEBI:18420"/>
    </cofactor>
</comment>
<keyword evidence="3 8" id="KW-0540">Nuclease</keyword>
<feature type="domain" description="PIN" evidence="9">
    <location>
        <begin position="7"/>
        <end position="118"/>
    </location>
</feature>
<reference evidence="10 11" key="1">
    <citation type="submission" date="2016-04" db="EMBL/GenBank/DDBJ databases">
        <title>Draft genome sequence of freshwater magnetotactic bacteria Magnetospirillum marisnigri SP-1 and Magnetospirillum moscoviense BB-1.</title>
        <authorList>
            <person name="Koziaeva V."/>
            <person name="Dziuba M.V."/>
            <person name="Ivanov T.M."/>
            <person name="Kuznetsov B."/>
            <person name="Grouzdev D.S."/>
        </authorList>
    </citation>
    <scope>NUCLEOTIDE SEQUENCE [LARGE SCALE GENOMIC DNA]</scope>
    <source>
        <strain evidence="10 11">BB-1</strain>
    </source>
</reference>
<evidence type="ECO:0000256" key="3">
    <source>
        <dbReference type="ARBA" id="ARBA00022722"/>
    </source>
</evidence>
<dbReference type="Pfam" id="PF01850">
    <property type="entry name" value="PIN"/>
    <property type="match status" value="1"/>
</dbReference>
<evidence type="ECO:0000256" key="2">
    <source>
        <dbReference type="ARBA" id="ARBA00022649"/>
    </source>
</evidence>
<keyword evidence="4 8" id="KW-0479">Metal-binding</keyword>
<dbReference type="STRING" id="1437059.A6A05_11980"/>
<dbReference type="Gene3D" id="3.40.50.1010">
    <property type="entry name" value="5'-nuclease"/>
    <property type="match status" value="1"/>
</dbReference>
<dbReference type="EC" id="3.1.-.-" evidence="8"/>
<dbReference type="CDD" id="cd18686">
    <property type="entry name" value="PIN_VapC-like"/>
    <property type="match status" value="1"/>
</dbReference>
<comment type="similarity">
    <text evidence="7 8">Belongs to the PINc/VapC protein family.</text>
</comment>
<keyword evidence="2 8" id="KW-1277">Toxin-antitoxin system</keyword>
<evidence type="ECO:0000313" key="10">
    <source>
        <dbReference type="EMBL" id="OAN50716.1"/>
    </source>
</evidence>
<evidence type="ECO:0000256" key="8">
    <source>
        <dbReference type="HAMAP-Rule" id="MF_00265"/>
    </source>
</evidence>
<proteinExistence type="inferred from homology"/>
<evidence type="ECO:0000256" key="5">
    <source>
        <dbReference type="ARBA" id="ARBA00022801"/>
    </source>
</evidence>
<name>A0A178MPS7_9PROT</name>
<protein>
    <recommendedName>
        <fullName evidence="8">Ribonuclease VapC</fullName>
        <shortName evidence="8">RNase VapC</shortName>
        <ecNumber evidence="8">3.1.-.-</ecNumber>
    </recommendedName>
    <alternativeName>
        <fullName evidence="8">Toxin VapC</fullName>
    </alternativeName>
</protein>
<dbReference type="InterPro" id="IPR029060">
    <property type="entry name" value="PIN-like_dom_sf"/>
</dbReference>
<comment type="caution">
    <text evidence="10">The sequence shown here is derived from an EMBL/GenBank/DDBJ whole genome shotgun (WGS) entry which is preliminary data.</text>
</comment>
<dbReference type="InterPro" id="IPR050556">
    <property type="entry name" value="Type_II_TA_system_RNase"/>
</dbReference>